<dbReference type="Proteomes" id="UP000681722">
    <property type="component" value="Unassembled WGS sequence"/>
</dbReference>
<sequence>MGIAEVPTRALPPKRGHTHDAEEVVHRETQTRKQDLNIQHSNSTSERDKKDFLIISRDRGKKRSSFQTQLQTTNNENNHNKYKYTIISDIYSSVTIKSVFPLTCLYIKQKLYNEDGWYYEFGVSGFVLIDLANNKKLFTPSKIPTETSLIKAVRLNKGL</sequence>
<comment type="caution">
    <text evidence="2">The sequence shown here is derived from an EMBL/GenBank/DDBJ whole genome shotgun (WGS) entry which is preliminary data.</text>
</comment>
<feature type="compositionally biased region" description="Basic and acidic residues" evidence="1">
    <location>
        <begin position="45"/>
        <end position="54"/>
    </location>
</feature>
<keyword evidence="4" id="KW-1185">Reference proteome</keyword>
<evidence type="ECO:0000256" key="1">
    <source>
        <dbReference type="SAM" id="MobiDB-lite"/>
    </source>
</evidence>
<feature type="compositionally biased region" description="Basic and acidic residues" evidence="1">
    <location>
        <begin position="18"/>
        <end position="35"/>
    </location>
</feature>
<evidence type="ECO:0000313" key="4">
    <source>
        <dbReference type="Proteomes" id="UP000663829"/>
    </source>
</evidence>
<dbReference type="EMBL" id="CAJNOQ010026627">
    <property type="protein sequence ID" value="CAF1547314.1"/>
    <property type="molecule type" value="Genomic_DNA"/>
</dbReference>
<dbReference type="Proteomes" id="UP000663829">
    <property type="component" value="Unassembled WGS sequence"/>
</dbReference>
<dbReference type="EMBL" id="CAJOBC010092290">
    <property type="protein sequence ID" value="CAF4408123.1"/>
    <property type="molecule type" value="Genomic_DNA"/>
</dbReference>
<gene>
    <name evidence="2" type="ORF">GPM918_LOCUS38984</name>
    <name evidence="3" type="ORF">SRO942_LOCUS39839</name>
</gene>
<organism evidence="2 4">
    <name type="scientific">Didymodactylos carnosus</name>
    <dbReference type="NCBI Taxonomy" id="1234261"/>
    <lineage>
        <taxon>Eukaryota</taxon>
        <taxon>Metazoa</taxon>
        <taxon>Spiralia</taxon>
        <taxon>Gnathifera</taxon>
        <taxon>Rotifera</taxon>
        <taxon>Eurotatoria</taxon>
        <taxon>Bdelloidea</taxon>
        <taxon>Philodinida</taxon>
        <taxon>Philodinidae</taxon>
        <taxon>Didymodactylos</taxon>
    </lineage>
</organism>
<name>A0A815WQR5_9BILA</name>
<dbReference type="AlphaFoldDB" id="A0A815WQR5"/>
<reference evidence="2" key="1">
    <citation type="submission" date="2021-02" db="EMBL/GenBank/DDBJ databases">
        <authorList>
            <person name="Nowell W R."/>
        </authorList>
    </citation>
    <scope>NUCLEOTIDE SEQUENCE</scope>
</reference>
<evidence type="ECO:0000313" key="2">
    <source>
        <dbReference type="EMBL" id="CAF1547314.1"/>
    </source>
</evidence>
<protein>
    <submittedName>
        <fullName evidence="2">Uncharacterized protein</fullName>
    </submittedName>
</protein>
<accession>A0A815WQR5</accession>
<feature type="region of interest" description="Disordered" evidence="1">
    <location>
        <begin position="1"/>
        <end position="54"/>
    </location>
</feature>
<proteinExistence type="predicted"/>
<evidence type="ECO:0000313" key="3">
    <source>
        <dbReference type="EMBL" id="CAF4408123.1"/>
    </source>
</evidence>